<feature type="transmembrane region" description="Helical" evidence="9">
    <location>
        <begin position="358"/>
        <end position="375"/>
    </location>
</feature>
<evidence type="ECO:0000256" key="5">
    <source>
        <dbReference type="ARBA" id="ARBA00022692"/>
    </source>
</evidence>
<dbReference type="InterPro" id="IPR011701">
    <property type="entry name" value="MFS"/>
</dbReference>
<dbReference type="Pfam" id="PF07690">
    <property type="entry name" value="MFS_1"/>
    <property type="match status" value="1"/>
</dbReference>
<feature type="transmembrane region" description="Helical" evidence="9">
    <location>
        <begin position="493"/>
        <end position="514"/>
    </location>
</feature>
<feature type="transmembrane region" description="Helical" evidence="9">
    <location>
        <begin position="243"/>
        <end position="262"/>
    </location>
</feature>
<dbReference type="PANTHER" id="PTHR42718">
    <property type="entry name" value="MAJOR FACILITATOR SUPERFAMILY MULTIDRUG TRANSPORTER MFSC"/>
    <property type="match status" value="1"/>
</dbReference>
<accession>A0A3M8KWE0</accession>
<feature type="transmembrane region" description="Helical" evidence="9">
    <location>
        <begin position="98"/>
        <end position="118"/>
    </location>
</feature>
<evidence type="ECO:0000256" key="6">
    <source>
        <dbReference type="ARBA" id="ARBA00022989"/>
    </source>
</evidence>
<dbReference type="PROSITE" id="PS50850">
    <property type="entry name" value="MFS"/>
    <property type="match status" value="1"/>
</dbReference>
<dbReference type="InterPro" id="IPR020846">
    <property type="entry name" value="MFS_dom"/>
</dbReference>
<feature type="region of interest" description="Disordered" evidence="8">
    <location>
        <begin position="1"/>
        <end position="30"/>
    </location>
</feature>
<feature type="transmembrane region" description="Helical" evidence="9">
    <location>
        <begin position="212"/>
        <end position="231"/>
    </location>
</feature>
<feature type="transmembrane region" description="Helical" evidence="9">
    <location>
        <begin position="125"/>
        <end position="149"/>
    </location>
</feature>
<evidence type="ECO:0000313" key="12">
    <source>
        <dbReference type="Proteomes" id="UP000279859"/>
    </source>
</evidence>
<evidence type="ECO:0000256" key="4">
    <source>
        <dbReference type="ARBA" id="ARBA00022475"/>
    </source>
</evidence>
<dbReference type="EMBL" id="RDSR01000027">
    <property type="protein sequence ID" value="RNE56772.1"/>
    <property type="molecule type" value="Genomic_DNA"/>
</dbReference>
<dbReference type="GO" id="GO:0005886">
    <property type="term" value="C:plasma membrane"/>
    <property type="evidence" value="ECO:0007669"/>
    <property type="project" value="UniProtKB-SubCell"/>
</dbReference>
<feature type="transmembrane region" description="Helical" evidence="9">
    <location>
        <begin position="282"/>
        <end position="299"/>
    </location>
</feature>
<dbReference type="InterPro" id="IPR036259">
    <property type="entry name" value="MFS_trans_sf"/>
</dbReference>
<feature type="transmembrane region" description="Helical" evidence="9">
    <location>
        <begin position="412"/>
        <end position="438"/>
    </location>
</feature>
<name>A0A3M8KWE0_9MICO</name>
<keyword evidence="7 9" id="KW-0472">Membrane</keyword>
<evidence type="ECO:0000256" key="7">
    <source>
        <dbReference type="ARBA" id="ARBA00023136"/>
    </source>
</evidence>
<dbReference type="OrthoDB" id="9812221at2"/>
<keyword evidence="3" id="KW-0813">Transport</keyword>
<comment type="caution">
    <text evidence="11">The sequence shown here is derived from an EMBL/GenBank/DDBJ whole genome shotgun (WGS) entry which is preliminary data.</text>
</comment>
<evidence type="ECO:0000313" key="11">
    <source>
        <dbReference type="EMBL" id="RNE56772.1"/>
    </source>
</evidence>
<dbReference type="GO" id="GO:0022857">
    <property type="term" value="F:transmembrane transporter activity"/>
    <property type="evidence" value="ECO:0007669"/>
    <property type="project" value="InterPro"/>
</dbReference>
<evidence type="ECO:0000256" key="9">
    <source>
        <dbReference type="SAM" id="Phobius"/>
    </source>
</evidence>
<feature type="transmembrane region" description="Helical" evidence="9">
    <location>
        <begin position="450"/>
        <end position="473"/>
    </location>
</feature>
<evidence type="ECO:0000259" key="10">
    <source>
        <dbReference type="PROSITE" id="PS50850"/>
    </source>
</evidence>
<dbReference type="AlphaFoldDB" id="A0A3M8KWE0"/>
<organism evidence="11 12">
    <name type="scientific">Cryobacterium tepidiphilum</name>
    <dbReference type="NCBI Taxonomy" id="2486026"/>
    <lineage>
        <taxon>Bacteria</taxon>
        <taxon>Bacillati</taxon>
        <taxon>Actinomycetota</taxon>
        <taxon>Actinomycetes</taxon>
        <taxon>Micrococcales</taxon>
        <taxon>Microbacteriaceae</taxon>
        <taxon>Cryobacterium</taxon>
    </lineage>
</organism>
<feature type="transmembrane region" description="Helical" evidence="9">
    <location>
        <begin position="60"/>
        <end position="86"/>
    </location>
</feature>
<feature type="transmembrane region" description="Helical" evidence="9">
    <location>
        <begin position="387"/>
        <end position="406"/>
    </location>
</feature>
<feature type="domain" description="Major facilitator superfamily (MFS) profile" evidence="10">
    <location>
        <begin position="60"/>
        <end position="519"/>
    </location>
</feature>
<reference evidence="11 12" key="1">
    <citation type="submission" date="2018-11" db="EMBL/GenBank/DDBJ databases">
        <title>Cryobacterium sp. nov., isolated from rhizosphere soil of lettuce.</title>
        <authorList>
            <person name="Wang Y."/>
        </authorList>
    </citation>
    <scope>NUCLEOTIDE SEQUENCE [LARGE SCALE GENOMIC DNA]</scope>
    <source>
        <strain evidence="11 12">NEAU-85</strain>
    </source>
</reference>
<keyword evidence="4" id="KW-1003">Cell membrane</keyword>
<dbReference type="InterPro" id="IPR004638">
    <property type="entry name" value="EmrB-like"/>
</dbReference>
<comment type="similarity">
    <text evidence="2">Belongs to the major facilitator superfamily. EmrB family.</text>
</comment>
<evidence type="ECO:0000256" key="8">
    <source>
        <dbReference type="SAM" id="MobiDB-lite"/>
    </source>
</evidence>
<keyword evidence="5 9" id="KW-0812">Transmembrane</keyword>
<feature type="transmembrane region" description="Helical" evidence="9">
    <location>
        <begin position="188"/>
        <end position="206"/>
    </location>
</feature>
<dbReference type="Gene3D" id="1.20.1250.20">
    <property type="entry name" value="MFS general substrate transporter like domains"/>
    <property type="match status" value="1"/>
</dbReference>
<gene>
    <name evidence="11" type="ORF">EEJ31_13105</name>
</gene>
<evidence type="ECO:0000256" key="1">
    <source>
        <dbReference type="ARBA" id="ARBA00004651"/>
    </source>
</evidence>
<feature type="compositionally biased region" description="Pro residues" evidence="8">
    <location>
        <begin position="17"/>
        <end position="26"/>
    </location>
</feature>
<dbReference type="PANTHER" id="PTHR42718:SF9">
    <property type="entry name" value="MAJOR FACILITATOR SUPERFAMILY MULTIDRUG TRANSPORTER MFSC"/>
    <property type="match status" value="1"/>
</dbReference>
<comment type="subcellular location">
    <subcellularLocation>
        <location evidence="1">Cell membrane</location>
        <topology evidence="1">Multi-pass membrane protein</topology>
    </subcellularLocation>
</comment>
<evidence type="ECO:0000256" key="3">
    <source>
        <dbReference type="ARBA" id="ARBA00022448"/>
    </source>
</evidence>
<protein>
    <submittedName>
        <fullName evidence="11">DHA2 family efflux MFS transporter permease subunit</fullName>
    </submittedName>
</protein>
<dbReference type="NCBIfam" id="TIGR00711">
    <property type="entry name" value="efflux_EmrB"/>
    <property type="match status" value="1"/>
</dbReference>
<keyword evidence="6 9" id="KW-1133">Transmembrane helix</keyword>
<dbReference type="Proteomes" id="UP000279859">
    <property type="component" value="Unassembled WGS sequence"/>
</dbReference>
<keyword evidence="12" id="KW-1185">Reference proteome</keyword>
<sequence length="527" mass="54932">MLESRALCTGDAHSLPAPRPSPPGPSTLPASRKAGYLVSAPTSTVDVASAATLSARNRHVIWLLLAASFVVILNETIMNVALRALMIDLHISAVAAQWLSSAFMLTMAVVIPITGFLLQRFNTRPLFITAMSLFSTGTLIAALAPGFTVLLGARIIQASGTAIMMPLLMTTLMTLVPPAERGKTMGNVSIVISVAPALGPTISGVILNLLSWRWMFALVLPLAVIMLVIGIRQVRNVGEPRRVPIDVPSVVLSALGFGGIVYGLSKIGASTNPADATGALPMWTSLSVGAVSLVVFVLRQLRLQRSDRALLDLRTFRSPIFSLTTAIMVVTMLGLFGTLIVLPIYLQQVLHLEPVATGLLLLPGGLVMGLLAQFVGRAYDKVGPKPLVIPGSFLAGAAMWSLAFVSKDTSPFLILGAHIVLSIGLALMFTPLFTAGLGAVKPSMYSHGSAIFGTVQQVAGAAGAALFVTLMSAQTATLLAGGASADASAAGGVRVAFLAGAIIFLFAIAGSFFIRKPVEEPAPEPQG</sequence>
<dbReference type="Gene3D" id="1.20.1720.10">
    <property type="entry name" value="Multidrug resistance protein D"/>
    <property type="match status" value="1"/>
</dbReference>
<feature type="transmembrane region" description="Helical" evidence="9">
    <location>
        <begin position="155"/>
        <end position="176"/>
    </location>
</feature>
<dbReference type="PRINTS" id="PR01036">
    <property type="entry name" value="TCRTETB"/>
</dbReference>
<evidence type="ECO:0000256" key="2">
    <source>
        <dbReference type="ARBA" id="ARBA00008537"/>
    </source>
</evidence>
<proteinExistence type="inferred from homology"/>
<dbReference type="SUPFAM" id="SSF103473">
    <property type="entry name" value="MFS general substrate transporter"/>
    <property type="match status" value="1"/>
</dbReference>
<feature type="transmembrane region" description="Helical" evidence="9">
    <location>
        <begin position="320"/>
        <end position="346"/>
    </location>
</feature>